<accession>A0A1J4JPF2</accession>
<dbReference type="AlphaFoldDB" id="A0A1J4JPF2"/>
<comment type="caution">
    <text evidence="1">The sequence shown here is derived from an EMBL/GenBank/DDBJ whole genome shotgun (WGS) entry which is preliminary data.</text>
</comment>
<evidence type="ECO:0000313" key="1">
    <source>
        <dbReference type="EMBL" id="OHT01039.1"/>
    </source>
</evidence>
<keyword evidence="2" id="KW-1185">Reference proteome</keyword>
<dbReference type="Proteomes" id="UP000179807">
    <property type="component" value="Unassembled WGS sequence"/>
</dbReference>
<name>A0A1J4JPF2_9EUKA</name>
<organism evidence="1 2">
    <name type="scientific">Tritrichomonas foetus</name>
    <dbReference type="NCBI Taxonomy" id="1144522"/>
    <lineage>
        <taxon>Eukaryota</taxon>
        <taxon>Metamonada</taxon>
        <taxon>Parabasalia</taxon>
        <taxon>Tritrichomonadida</taxon>
        <taxon>Tritrichomonadidae</taxon>
        <taxon>Tritrichomonas</taxon>
    </lineage>
</organism>
<protein>
    <submittedName>
        <fullName evidence="1">Uncharacterized protein</fullName>
    </submittedName>
</protein>
<dbReference type="VEuPathDB" id="TrichDB:TRFO_07714"/>
<proteinExistence type="predicted"/>
<dbReference type="RefSeq" id="XP_068354175.1">
    <property type="nucleotide sequence ID" value="XM_068493851.1"/>
</dbReference>
<dbReference type="EMBL" id="MLAK01000927">
    <property type="protein sequence ID" value="OHT01039.1"/>
    <property type="molecule type" value="Genomic_DNA"/>
</dbReference>
<dbReference type="GeneID" id="94828555"/>
<sequence>MENIISGYKSIEKLPKQNVALHNSNIDDDVTTQTERIKEICQNMINSLCEIFSNDELYENEKPKAYEFLNILIQMLMLSYDDNTSFFEFLSEELKIENFVSFLSTHIHNEEEVGIFLQILYLCYIKKCISHGETFIPNLLSIFFKMEPISPIRTISLCLILISENIQNQDLDIHEEGFFLHLKKFCFINPEIDQAIYYFLLNLFQRFANINTTIIDFVIHFNSKIPDNKLIPISIKLISTIAKSNSSEILDCNQFKILYKEIFHLNNLFFQGKLLKTVSNMNPPVFEIYFPFVENFIYSIIQDYTQLLSNSDGSLTDIIIINILRVINKFLFIDYEQALKLFFSLEKFNIFHLFILLCEESSLKVKVTISYTFSCFIQGIESIPLSLHEQVRSDNMYRIYASVITKILETDDSNIYYVLLCALLCNLKQICETNKVEKYRNALLENGIIDLIDDFYERHEDHDESLLVVFQDIKRLLAIDIDEQ</sequence>
<evidence type="ECO:0000313" key="2">
    <source>
        <dbReference type="Proteomes" id="UP000179807"/>
    </source>
</evidence>
<gene>
    <name evidence="1" type="ORF">TRFO_07714</name>
</gene>
<reference evidence="1" key="1">
    <citation type="submission" date="2016-10" db="EMBL/GenBank/DDBJ databases">
        <authorList>
            <person name="Benchimol M."/>
            <person name="Almeida L.G."/>
            <person name="Vasconcelos A.T."/>
            <person name="Perreira-Neves A."/>
            <person name="Rosa I.A."/>
            <person name="Tasca T."/>
            <person name="Bogo M.R."/>
            <person name="de Souza W."/>
        </authorList>
    </citation>
    <scope>NUCLEOTIDE SEQUENCE [LARGE SCALE GENOMIC DNA]</scope>
    <source>
        <strain evidence="1">K</strain>
    </source>
</reference>